<dbReference type="HOGENOM" id="CLU_2390731_0_0_1"/>
<dbReference type="InParanoid" id="M4BNX1"/>
<dbReference type="AlphaFoldDB" id="M4BNX1"/>
<organism evidence="1 2">
    <name type="scientific">Hyaloperonospora arabidopsidis (strain Emoy2)</name>
    <name type="common">Downy mildew agent</name>
    <name type="synonym">Peronospora arabidopsidis</name>
    <dbReference type="NCBI Taxonomy" id="559515"/>
    <lineage>
        <taxon>Eukaryota</taxon>
        <taxon>Sar</taxon>
        <taxon>Stramenopiles</taxon>
        <taxon>Oomycota</taxon>
        <taxon>Peronosporomycetes</taxon>
        <taxon>Peronosporales</taxon>
        <taxon>Peronosporaceae</taxon>
        <taxon>Hyaloperonospora</taxon>
    </lineage>
</organism>
<dbReference type="VEuPathDB" id="FungiDB:HpaG808109"/>
<keyword evidence="2" id="KW-1185">Reference proteome</keyword>
<dbReference type="Proteomes" id="UP000011713">
    <property type="component" value="Unassembled WGS sequence"/>
</dbReference>
<accession>M4BNX1</accession>
<sequence>MGCWDGLIFFPVYRLIYGSGWTIDNGGQAKRLLEERNDEQVSHLSLQITQLRQVGYRVVSTQKLCTANTYLTAWERNLTTRKDQWVARRSGLAS</sequence>
<evidence type="ECO:0000313" key="2">
    <source>
        <dbReference type="Proteomes" id="UP000011713"/>
    </source>
</evidence>
<evidence type="ECO:0000313" key="1">
    <source>
        <dbReference type="EnsemblProtists" id="HpaP808109"/>
    </source>
</evidence>
<proteinExistence type="predicted"/>
<reference evidence="1" key="2">
    <citation type="submission" date="2015-06" db="UniProtKB">
        <authorList>
            <consortium name="EnsemblProtists"/>
        </authorList>
    </citation>
    <scope>IDENTIFICATION</scope>
    <source>
        <strain evidence="1">Emoy2</strain>
    </source>
</reference>
<protein>
    <submittedName>
        <fullName evidence="1">Uncharacterized protein</fullName>
    </submittedName>
</protein>
<reference evidence="2" key="1">
    <citation type="journal article" date="2010" name="Science">
        <title>Signatures of adaptation to obligate biotrophy in the Hyaloperonospora arabidopsidis genome.</title>
        <authorList>
            <person name="Baxter L."/>
            <person name="Tripathy S."/>
            <person name="Ishaque N."/>
            <person name="Boot N."/>
            <person name="Cabral A."/>
            <person name="Kemen E."/>
            <person name="Thines M."/>
            <person name="Ah-Fong A."/>
            <person name="Anderson R."/>
            <person name="Badejoko W."/>
            <person name="Bittner-Eddy P."/>
            <person name="Boore J.L."/>
            <person name="Chibucos M.C."/>
            <person name="Coates M."/>
            <person name="Dehal P."/>
            <person name="Delehaunty K."/>
            <person name="Dong S."/>
            <person name="Downton P."/>
            <person name="Dumas B."/>
            <person name="Fabro G."/>
            <person name="Fronick C."/>
            <person name="Fuerstenberg S.I."/>
            <person name="Fulton L."/>
            <person name="Gaulin E."/>
            <person name="Govers F."/>
            <person name="Hughes L."/>
            <person name="Humphray S."/>
            <person name="Jiang R.H."/>
            <person name="Judelson H."/>
            <person name="Kamoun S."/>
            <person name="Kyung K."/>
            <person name="Meijer H."/>
            <person name="Minx P."/>
            <person name="Morris P."/>
            <person name="Nelson J."/>
            <person name="Phuntumart V."/>
            <person name="Qutob D."/>
            <person name="Rehmany A."/>
            <person name="Rougon-Cardoso A."/>
            <person name="Ryden P."/>
            <person name="Torto-Alalibo T."/>
            <person name="Studholme D."/>
            <person name="Wang Y."/>
            <person name="Win J."/>
            <person name="Wood J."/>
            <person name="Clifton S.W."/>
            <person name="Rogers J."/>
            <person name="Van den Ackerveken G."/>
            <person name="Jones J.D."/>
            <person name="McDowell J.M."/>
            <person name="Beynon J."/>
            <person name="Tyler B.M."/>
        </authorList>
    </citation>
    <scope>NUCLEOTIDE SEQUENCE [LARGE SCALE GENOMIC DNA]</scope>
    <source>
        <strain evidence="2">Emoy2</strain>
    </source>
</reference>
<name>M4BNX1_HYAAE</name>
<dbReference type="EnsemblProtists" id="HpaT808109">
    <property type="protein sequence ID" value="HpaP808109"/>
    <property type="gene ID" value="HpaG808109"/>
</dbReference>
<dbReference type="EMBL" id="JH598476">
    <property type="status" value="NOT_ANNOTATED_CDS"/>
    <property type="molecule type" value="Genomic_DNA"/>
</dbReference>